<name>A0ABQ5LR33_9RHOB</name>
<evidence type="ECO:0000259" key="2">
    <source>
        <dbReference type="Pfam" id="PF00850"/>
    </source>
</evidence>
<sequence>MLGLISHYDCHDHVTGDLHPDAPVRLEAITNQLIASGMDYVLRHYDAPLVARADLERVHDPAYLDRVYALAPARGAPPVEIDGDTVMSPGTLRAAERAAGAGVMAVDLVMKGEMREVFCAVRPPGHHAVRGQAMGFCLFNNIAVAAAHAMDVYGLERVAVVDFDVHHGNGTEDIFRNDKRVLFCSSFQHPFYPFTGHEKETENLVDVPLPAGTGSAEFRAAISEHWLPHLDRFRPQMLFVSAGFDAHMADDMSSLALTDEDYGWLTTELKKIAERHAGGRIVSMLEGGYEPHALARSVIKHIDALLG</sequence>
<dbReference type="PANTHER" id="PTHR10625:SF10">
    <property type="entry name" value="HISTONE DEACETYLASE HDAC1"/>
    <property type="match status" value="1"/>
</dbReference>
<dbReference type="InterPro" id="IPR023696">
    <property type="entry name" value="Ureohydrolase_dom_sf"/>
</dbReference>
<comment type="caution">
    <text evidence="3">The sequence shown here is derived from an EMBL/GenBank/DDBJ whole genome shotgun (WGS) entry which is preliminary data.</text>
</comment>
<dbReference type="Pfam" id="PF00850">
    <property type="entry name" value="Hist_deacetyl"/>
    <property type="match status" value="1"/>
</dbReference>
<evidence type="ECO:0000313" key="3">
    <source>
        <dbReference type="EMBL" id="GKY87462.1"/>
    </source>
</evidence>
<dbReference type="Proteomes" id="UP001144205">
    <property type="component" value="Unassembled WGS sequence"/>
</dbReference>
<dbReference type="InterPro" id="IPR000286">
    <property type="entry name" value="HDACs"/>
</dbReference>
<proteinExistence type="inferred from homology"/>
<protein>
    <submittedName>
        <fullName evidence="3">Histone deacetylase</fullName>
    </submittedName>
</protein>
<evidence type="ECO:0000256" key="1">
    <source>
        <dbReference type="ARBA" id="ARBA00005947"/>
    </source>
</evidence>
<dbReference type="PANTHER" id="PTHR10625">
    <property type="entry name" value="HISTONE DEACETYLASE HDAC1-RELATED"/>
    <property type="match status" value="1"/>
</dbReference>
<dbReference type="SUPFAM" id="SSF52768">
    <property type="entry name" value="Arginase/deacetylase"/>
    <property type="match status" value="1"/>
</dbReference>
<organism evidence="3 4">
    <name type="scientific">Sinisalibacter aestuarii</name>
    <dbReference type="NCBI Taxonomy" id="2949426"/>
    <lineage>
        <taxon>Bacteria</taxon>
        <taxon>Pseudomonadati</taxon>
        <taxon>Pseudomonadota</taxon>
        <taxon>Alphaproteobacteria</taxon>
        <taxon>Rhodobacterales</taxon>
        <taxon>Roseobacteraceae</taxon>
        <taxon>Sinisalibacter</taxon>
    </lineage>
</organism>
<keyword evidence="4" id="KW-1185">Reference proteome</keyword>
<dbReference type="InterPro" id="IPR023801">
    <property type="entry name" value="His_deacetylse_dom"/>
</dbReference>
<gene>
    <name evidence="3" type="ORF">STA1M1_13310</name>
</gene>
<evidence type="ECO:0000313" key="4">
    <source>
        <dbReference type="Proteomes" id="UP001144205"/>
    </source>
</evidence>
<accession>A0ABQ5LR33</accession>
<dbReference type="Gene3D" id="3.40.800.20">
    <property type="entry name" value="Histone deacetylase domain"/>
    <property type="match status" value="1"/>
</dbReference>
<dbReference type="EMBL" id="BROH01000002">
    <property type="protein sequence ID" value="GKY87462.1"/>
    <property type="molecule type" value="Genomic_DNA"/>
</dbReference>
<comment type="similarity">
    <text evidence="1">Belongs to the histone deacetylase family.</text>
</comment>
<dbReference type="PRINTS" id="PR01270">
    <property type="entry name" value="HDASUPER"/>
</dbReference>
<dbReference type="CDD" id="cd11599">
    <property type="entry name" value="HDAC_classII_2"/>
    <property type="match status" value="1"/>
</dbReference>
<dbReference type="RefSeq" id="WP_281841444.1">
    <property type="nucleotide sequence ID" value="NZ_BROH01000002.1"/>
</dbReference>
<dbReference type="InterPro" id="IPR037138">
    <property type="entry name" value="His_deacetylse_dom_sf"/>
</dbReference>
<reference evidence="3" key="1">
    <citation type="journal article" date="2023" name="Int. J. Syst. Evol. Microbiol.">
        <title>Sinisalibacter aestuarii sp. nov., isolated from estuarine sediment of the Arakawa River.</title>
        <authorList>
            <person name="Arafat S.T."/>
            <person name="Hirano S."/>
            <person name="Sato A."/>
            <person name="Takeuchi K."/>
            <person name="Yasuda T."/>
            <person name="Terahara T."/>
            <person name="Hamada M."/>
            <person name="Kobayashi T."/>
        </authorList>
    </citation>
    <scope>NUCLEOTIDE SEQUENCE</scope>
    <source>
        <strain evidence="3">B-399</strain>
    </source>
</reference>
<feature type="domain" description="Histone deacetylase" evidence="2">
    <location>
        <begin position="19"/>
        <end position="304"/>
    </location>
</feature>